<dbReference type="SMART" id="SM00860">
    <property type="entry name" value="SMI1_KNR4"/>
    <property type="match status" value="2"/>
</dbReference>
<dbReference type="Gene3D" id="3.40.1580.10">
    <property type="entry name" value="SMI1/KNR4-like"/>
    <property type="match status" value="1"/>
</dbReference>
<dbReference type="InterPro" id="IPR037883">
    <property type="entry name" value="Knr4/Smi1-like_sf"/>
</dbReference>
<dbReference type="EMBL" id="UGRY01000002">
    <property type="protein sequence ID" value="SUA79301.1"/>
    <property type="molecule type" value="Genomic_DNA"/>
</dbReference>
<proteinExistence type="predicted"/>
<name>A0A378YS43_9NOCA</name>
<feature type="domain" description="Knr4/Smi1-like" evidence="1">
    <location>
        <begin position="39"/>
        <end position="124"/>
    </location>
</feature>
<reference evidence="2 3" key="1">
    <citation type="submission" date="2018-06" db="EMBL/GenBank/DDBJ databases">
        <authorList>
            <consortium name="Pathogen Informatics"/>
            <person name="Doyle S."/>
        </authorList>
    </citation>
    <scope>NUCLEOTIDE SEQUENCE [LARGE SCALE GENOMIC DNA]</scope>
    <source>
        <strain evidence="2 3">NCTC1934</strain>
    </source>
</reference>
<gene>
    <name evidence="2" type="ORF">NCTC1934_03721</name>
</gene>
<feature type="domain" description="Knr4/Smi1-like" evidence="1">
    <location>
        <begin position="182"/>
        <end position="310"/>
    </location>
</feature>
<dbReference type="AlphaFoldDB" id="A0A378YS43"/>
<sequence>MGAPVDRKAWRELVDGLVEQKRRLVTFGDHESDTMPKPGASEEQLRAAESRLGRRLDPQYRELLSVANGWDHFWISYSLLGTEDNGYSGNVFLFVGPASDLPTGAAVPLPPEMTYPDLYSYVRAQLDSMTVDADQATLGEYSEPWQGRNLRTAPPTMAEIVAKIGELIQSRNPDRPAPLRAGATVAELDALDRELGGRLHPEHRELLSESNGLATPYWGLGDVLSVQDICDGVRWREELVRKQSDEDYRYDPPAWTAEAAQLRASGQQRDKPAPLVERVGYLPIIPFAVSSTTFYGIDIADGCVRDLLQDGEYFTKYGRRPAMGRTVRDHLLKGCRDLWWFSRLRTAGQ</sequence>
<evidence type="ECO:0000313" key="3">
    <source>
        <dbReference type="Proteomes" id="UP000255467"/>
    </source>
</evidence>
<dbReference type="RefSeq" id="WP_039816075.1">
    <property type="nucleotide sequence ID" value="NZ_UGRY01000002.1"/>
</dbReference>
<organism evidence="2 3">
    <name type="scientific">Nocardia otitidiscaviarum</name>
    <dbReference type="NCBI Taxonomy" id="1823"/>
    <lineage>
        <taxon>Bacteria</taxon>
        <taxon>Bacillati</taxon>
        <taxon>Actinomycetota</taxon>
        <taxon>Actinomycetes</taxon>
        <taxon>Mycobacteriales</taxon>
        <taxon>Nocardiaceae</taxon>
        <taxon>Nocardia</taxon>
    </lineage>
</organism>
<keyword evidence="3" id="KW-1185">Reference proteome</keyword>
<dbReference type="InterPro" id="IPR018958">
    <property type="entry name" value="Knr4/Smi1-like_dom"/>
</dbReference>
<dbReference type="Proteomes" id="UP000255467">
    <property type="component" value="Unassembled WGS sequence"/>
</dbReference>
<evidence type="ECO:0000313" key="2">
    <source>
        <dbReference type="EMBL" id="SUA79301.1"/>
    </source>
</evidence>
<accession>A0A378YS43</accession>
<protein>
    <recommendedName>
        <fullName evidence="1">Knr4/Smi1-like domain-containing protein</fullName>
    </recommendedName>
</protein>
<dbReference type="OrthoDB" id="458118at2"/>
<evidence type="ECO:0000259" key="1">
    <source>
        <dbReference type="SMART" id="SM00860"/>
    </source>
</evidence>
<dbReference type="SUPFAM" id="SSF160631">
    <property type="entry name" value="SMI1/KNR4-like"/>
    <property type="match status" value="1"/>
</dbReference>